<dbReference type="CDD" id="cd01647">
    <property type="entry name" value="RT_LTR"/>
    <property type="match status" value="1"/>
</dbReference>
<dbReference type="Pfam" id="PF17917">
    <property type="entry name" value="RT_RNaseH"/>
    <property type="match status" value="1"/>
</dbReference>
<evidence type="ECO:0000256" key="2">
    <source>
        <dbReference type="ARBA" id="ARBA00022695"/>
    </source>
</evidence>
<dbReference type="Pfam" id="PF00078">
    <property type="entry name" value="RVT_1"/>
    <property type="match status" value="1"/>
</dbReference>
<evidence type="ECO:0008006" key="16">
    <source>
        <dbReference type="Google" id="ProtNLM"/>
    </source>
</evidence>
<organism evidence="15">
    <name type="scientific">Marchantia polymorpha subsp. ruderalis</name>
    <dbReference type="NCBI Taxonomy" id="1480154"/>
    <lineage>
        <taxon>Eukaryota</taxon>
        <taxon>Viridiplantae</taxon>
        <taxon>Streptophyta</taxon>
        <taxon>Embryophyta</taxon>
        <taxon>Marchantiophyta</taxon>
        <taxon>Marchantiopsida</taxon>
        <taxon>Marchantiidae</taxon>
        <taxon>Marchantiales</taxon>
        <taxon>Marchantiaceae</taxon>
        <taxon>Marchantia</taxon>
    </lineage>
</organism>
<evidence type="ECO:0000256" key="5">
    <source>
        <dbReference type="ARBA" id="ARBA00022759"/>
    </source>
</evidence>
<dbReference type="SMART" id="SM00249">
    <property type="entry name" value="PHD"/>
    <property type="match status" value="1"/>
</dbReference>
<keyword evidence="2" id="KW-0548">Nucleotidyltransferase</keyword>
<evidence type="ECO:0000256" key="6">
    <source>
        <dbReference type="ARBA" id="ARBA00022771"/>
    </source>
</evidence>
<dbReference type="Gene3D" id="3.30.420.10">
    <property type="entry name" value="Ribonuclease H-like superfamily/Ribonuclease H"/>
    <property type="match status" value="1"/>
</dbReference>
<dbReference type="Pfam" id="PF17921">
    <property type="entry name" value="Integrase_H2C2"/>
    <property type="match status" value="1"/>
</dbReference>
<dbReference type="InterPro" id="IPR019787">
    <property type="entry name" value="Znf_PHD-finger"/>
</dbReference>
<dbReference type="PROSITE" id="PS50016">
    <property type="entry name" value="ZF_PHD_2"/>
    <property type="match status" value="1"/>
</dbReference>
<keyword evidence="9" id="KW-0695">RNA-directed DNA polymerase</keyword>
<evidence type="ECO:0000256" key="11">
    <source>
        <dbReference type="SAM" id="MobiDB-lite"/>
    </source>
</evidence>
<reference evidence="15" key="1">
    <citation type="journal article" date="2019" name="Curr. Biol.">
        <title>Chromatin organization in early land plants reveals an ancestral association between H3K27me3, transposons, and constitutive heterochromatin.</title>
        <authorList>
            <person name="Montgomery S.A."/>
            <person name="Tanizawa Y."/>
            <person name="Galik B."/>
            <person name="Wang N."/>
            <person name="Ito T."/>
            <person name="Mochizuki T."/>
            <person name="Akimcheva S."/>
            <person name="Bowman J."/>
            <person name="Cognat V."/>
            <person name="Drouard L."/>
            <person name="Ekker H."/>
            <person name="Houng S."/>
            <person name="Kohchi T."/>
            <person name="Lin S."/>
            <person name="Liu L.D."/>
            <person name="Nakamura Y."/>
            <person name="Valeeva L.R."/>
            <person name="Shakirov E.V."/>
            <person name="Shippen D.E."/>
            <person name="Wei W."/>
            <person name="Yagura M."/>
            <person name="Yamaoka S."/>
            <person name="Yamato K.T."/>
            <person name="Liu C."/>
            <person name="Berger F."/>
        </authorList>
    </citation>
    <scope>NUCLEOTIDE SEQUENCE</scope>
    <source>
        <strain evidence="15">Tak-1</strain>
    </source>
</reference>
<feature type="domain" description="Reverse transcriptase" evidence="13">
    <location>
        <begin position="81"/>
        <end position="267"/>
    </location>
</feature>
<dbReference type="SUPFAM" id="SSF56672">
    <property type="entry name" value="DNA/RNA polymerases"/>
    <property type="match status" value="1"/>
</dbReference>
<proteinExistence type="predicted"/>
<feature type="domain" description="PHD-type" evidence="12">
    <location>
        <begin position="981"/>
        <end position="1031"/>
    </location>
</feature>
<dbReference type="Gene3D" id="3.10.20.370">
    <property type="match status" value="1"/>
</dbReference>
<evidence type="ECO:0000256" key="7">
    <source>
        <dbReference type="ARBA" id="ARBA00022801"/>
    </source>
</evidence>
<dbReference type="Gene3D" id="3.30.70.270">
    <property type="match status" value="2"/>
</dbReference>
<evidence type="ECO:0000256" key="1">
    <source>
        <dbReference type="ARBA" id="ARBA00022679"/>
    </source>
</evidence>
<dbReference type="GO" id="GO:0016787">
    <property type="term" value="F:hydrolase activity"/>
    <property type="evidence" value="ECO:0007669"/>
    <property type="project" value="UniProtKB-KW"/>
</dbReference>
<dbReference type="Pfam" id="PF00628">
    <property type="entry name" value="PHD"/>
    <property type="match status" value="1"/>
</dbReference>
<dbReference type="InterPro" id="IPR012337">
    <property type="entry name" value="RNaseH-like_sf"/>
</dbReference>
<dbReference type="CDD" id="cd09274">
    <property type="entry name" value="RNase_HI_RT_Ty3"/>
    <property type="match status" value="1"/>
</dbReference>
<dbReference type="GO" id="GO:0004519">
    <property type="term" value="F:endonuclease activity"/>
    <property type="evidence" value="ECO:0007669"/>
    <property type="project" value="UniProtKB-KW"/>
</dbReference>
<feature type="compositionally biased region" description="Low complexity" evidence="11">
    <location>
        <begin position="526"/>
        <end position="538"/>
    </location>
</feature>
<evidence type="ECO:0000256" key="10">
    <source>
        <dbReference type="PROSITE-ProRule" id="PRU00146"/>
    </source>
</evidence>
<evidence type="ECO:0000259" key="12">
    <source>
        <dbReference type="PROSITE" id="PS50016"/>
    </source>
</evidence>
<dbReference type="FunFam" id="3.10.20.370:FF:000001">
    <property type="entry name" value="Retrovirus-related Pol polyprotein from transposon 17.6-like protein"/>
    <property type="match status" value="1"/>
</dbReference>
<gene>
    <name evidence="15" type="ORF">Mp_zg00520</name>
</gene>
<dbReference type="InterPro" id="IPR043128">
    <property type="entry name" value="Rev_trsase/Diguanyl_cyclase"/>
</dbReference>
<sequence length="1033" mass="117776">MEEEWEPSIGSQITGGERQRLIQFLRDYRSCFAFSMKELGTLIGPGIRIELASDTPIFRRPYRYSDMERDLIKSRTLELLEAGLVELSHGEYASATVMPAKKDVHGNYTDRRMCGDYRPINRQTKADKYAMPTPEEIFDVVGHAKIFSTLDLRAGYHQLPIREEDKAKTAFWGVNSHGKDCLYQWRFLPFGLKNAPAEFQRVMDRILAGLDFVRCYIDDILVFSDTVEQHQIHLQIVLERLRAHGLRLHPGKCRFFQEKVEYLGHVIYPGGLGVQQAKVEAIERIPRPADVSRVRAFMGLANYYRRYVKGFSAIAKPLNQLLKSDQEWQWGDEQERAFVELKARLVAAPILRRPIRGRPYQLHTDWSMLGLGAVLTQCDDEGKEFVVAYASRSNNAAESRYSSYEGECLAAVWAVAHFRCYLFGTQFTLVTDHQPLKWLMESDKLTGNLARWALILQEYDFQVVHRPGVANLDADGLSRNPCTSQEDDTGARWHGEVDEEMVPGWHASAFMCWFCGASGSEDHLTSSSSQRVDSQSSDPQVEDGGVDQRDVHDDALVLEFLRTSMVPDTVGAKERDRVLQRAKRYRLEGAHVLRVWEDGRVRVVPHPTQRARIVRHAHEELGHFGVKRTYSLLLGQYWWRGMHTQVQQLVSRCMVCDRVRASFNAPTPELHPLPIMGLGYRWSLDYAGPLPLTTRHHRYVLVMVEHFSKWIELVALPDKASEGVAYAFLDRVLSHFGAPAEVLTDQGTEFQGEFQVLCDKTLIDHRTTSRDHLEADGLAERMVQTVKRALRKYGLQKGHLGDWDIQLPWLAMGYRFSRQASLASFSPYFLLYGRDPDLPAAIRRESSEVVNLDDPDMWVRVCSQRAVLFRRVMPAAFENLAIAQHRDTLRYATIRGGGYRPSIRRFRVGDYVYLQQTAPTTLDVTAGRTILRVREVLPSGVLMLEGRDGVVWKDHVRNCAPCHLPNVDGTMDPSLAIVRAGLRCMLCGSTDQAAHMLVCDRCSRGWHMSCLTPPIDVVPIGRWVCPRCTSEGR</sequence>
<dbReference type="EMBL" id="AP020019">
    <property type="protein sequence ID" value="BBN20721.1"/>
    <property type="molecule type" value="Genomic_DNA"/>
</dbReference>
<keyword evidence="3" id="KW-0540">Nuclease</keyword>
<feature type="region of interest" description="Disordered" evidence="11">
    <location>
        <begin position="524"/>
        <end position="548"/>
    </location>
</feature>
<dbReference type="SUPFAM" id="SSF57903">
    <property type="entry name" value="FYVE/PHD zinc finger"/>
    <property type="match status" value="1"/>
</dbReference>
<evidence type="ECO:0000256" key="4">
    <source>
        <dbReference type="ARBA" id="ARBA00022723"/>
    </source>
</evidence>
<evidence type="ECO:0000313" key="15">
    <source>
        <dbReference type="EMBL" id="BBN20721.1"/>
    </source>
</evidence>
<dbReference type="PROSITE" id="PS50994">
    <property type="entry name" value="INTEGRASE"/>
    <property type="match status" value="1"/>
</dbReference>
<dbReference type="InterPro" id="IPR001965">
    <property type="entry name" value="Znf_PHD"/>
</dbReference>
<dbReference type="PROSITE" id="PS50878">
    <property type="entry name" value="RT_POL"/>
    <property type="match status" value="1"/>
</dbReference>
<dbReference type="PANTHER" id="PTHR37984">
    <property type="entry name" value="PROTEIN CBG26694"/>
    <property type="match status" value="1"/>
</dbReference>
<protein>
    <recommendedName>
        <fullName evidence="16">Reverse transcriptase</fullName>
    </recommendedName>
</protein>
<dbReference type="Gene3D" id="3.30.40.10">
    <property type="entry name" value="Zinc/RING finger domain, C3HC4 (zinc finger)"/>
    <property type="match status" value="1"/>
</dbReference>
<evidence type="ECO:0000256" key="8">
    <source>
        <dbReference type="ARBA" id="ARBA00022833"/>
    </source>
</evidence>
<dbReference type="InterPro" id="IPR001584">
    <property type="entry name" value="Integrase_cat-core"/>
</dbReference>
<dbReference type="GO" id="GO:0015074">
    <property type="term" value="P:DNA integration"/>
    <property type="evidence" value="ECO:0007669"/>
    <property type="project" value="InterPro"/>
</dbReference>
<dbReference type="InterPro" id="IPR041588">
    <property type="entry name" value="Integrase_H2C2"/>
</dbReference>
<dbReference type="CDD" id="cd15543">
    <property type="entry name" value="PHD_RSF1"/>
    <property type="match status" value="1"/>
</dbReference>
<dbReference type="GO" id="GO:0003964">
    <property type="term" value="F:RNA-directed DNA polymerase activity"/>
    <property type="evidence" value="ECO:0007669"/>
    <property type="project" value="UniProtKB-KW"/>
</dbReference>
<keyword evidence="6 10" id="KW-0863">Zinc-finger</keyword>
<dbReference type="PANTHER" id="PTHR37984:SF5">
    <property type="entry name" value="PROTEIN NYNRIN-LIKE"/>
    <property type="match status" value="1"/>
</dbReference>
<keyword evidence="1" id="KW-0808">Transferase</keyword>
<dbReference type="InterPro" id="IPR000477">
    <property type="entry name" value="RT_dom"/>
</dbReference>
<dbReference type="InterPro" id="IPR050951">
    <property type="entry name" value="Retrovirus_Pol_polyprotein"/>
</dbReference>
<keyword evidence="5" id="KW-0255">Endonuclease</keyword>
<dbReference type="InterPro" id="IPR041373">
    <property type="entry name" value="RT_RNaseH"/>
</dbReference>
<keyword evidence="7" id="KW-0378">Hydrolase</keyword>
<evidence type="ECO:0000259" key="13">
    <source>
        <dbReference type="PROSITE" id="PS50878"/>
    </source>
</evidence>
<evidence type="ECO:0000259" key="14">
    <source>
        <dbReference type="PROSITE" id="PS50994"/>
    </source>
</evidence>
<dbReference type="InterPro" id="IPR011011">
    <property type="entry name" value="Znf_FYVE_PHD"/>
</dbReference>
<accession>A0A679E1N1</accession>
<keyword evidence="8" id="KW-0862">Zinc</keyword>
<dbReference type="FunFam" id="3.30.70.270:FF:000026">
    <property type="entry name" value="Transposon Ty3-G Gag-Pol polyprotein"/>
    <property type="match status" value="1"/>
</dbReference>
<dbReference type="InterPro" id="IPR043502">
    <property type="entry name" value="DNA/RNA_pol_sf"/>
</dbReference>
<feature type="domain" description="Integrase catalytic" evidence="14">
    <location>
        <begin position="670"/>
        <end position="835"/>
    </location>
</feature>
<evidence type="ECO:0000256" key="3">
    <source>
        <dbReference type="ARBA" id="ARBA00022722"/>
    </source>
</evidence>
<dbReference type="Gene3D" id="3.10.10.10">
    <property type="entry name" value="HIV Type 1 Reverse Transcriptase, subunit A, domain 1"/>
    <property type="match status" value="1"/>
</dbReference>
<dbReference type="GO" id="GO:0003676">
    <property type="term" value="F:nucleic acid binding"/>
    <property type="evidence" value="ECO:0007669"/>
    <property type="project" value="InterPro"/>
</dbReference>
<keyword evidence="4" id="KW-0479">Metal-binding</keyword>
<dbReference type="Pfam" id="PF00665">
    <property type="entry name" value="rve"/>
    <property type="match status" value="1"/>
</dbReference>
<dbReference type="Gene3D" id="1.10.340.70">
    <property type="match status" value="1"/>
</dbReference>
<dbReference type="SUPFAM" id="SSF53098">
    <property type="entry name" value="Ribonuclease H-like"/>
    <property type="match status" value="1"/>
</dbReference>
<dbReference type="InterPro" id="IPR036397">
    <property type="entry name" value="RNaseH_sf"/>
</dbReference>
<evidence type="ECO:0000256" key="9">
    <source>
        <dbReference type="ARBA" id="ARBA00022918"/>
    </source>
</evidence>
<name>A0A679E1N1_MARPO</name>
<dbReference type="InterPro" id="IPR013083">
    <property type="entry name" value="Znf_RING/FYVE/PHD"/>
</dbReference>
<dbReference type="AlphaFoldDB" id="A0A679E1N1"/>
<dbReference type="GO" id="GO:0008270">
    <property type="term" value="F:zinc ion binding"/>
    <property type="evidence" value="ECO:0007669"/>
    <property type="project" value="UniProtKB-KW"/>
</dbReference>